<keyword evidence="3" id="KW-0732">Signal</keyword>
<feature type="binding site" evidence="8">
    <location>
        <position position="197"/>
    </location>
    <ligand>
        <name>Zn(2+)</name>
        <dbReference type="ChEBI" id="CHEBI:29105"/>
        <note>catalytic</note>
    </ligand>
</feature>
<dbReference type="PANTHER" id="PTHR10127">
    <property type="entry name" value="DISCOIDIN, CUB, EGF, LAMININ , AND ZINC METALLOPROTEASE DOMAIN CONTAINING"/>
    <property type="match status" value="1"/>
</dbReference>
<comment type="cofactor">
    <cofactor evidence="8 9">
        <name>Zn(2+)</name>
        <dbReference type="ChEBI" id="CHEBI:29105"/>
    </cofactor>
    <text evidence="8 9">Binds 1 zinc ion per subunit.</text>
</comment>
<dbReference type="GO" id="GO:0004222">
    <property type="term" value="F:metalloendopeptidase activity"/>
    <property type="evidence" value="ECO:0007669"/>
    <property type="project" value="UniProtKB-UniRule"/>
</dbReference>
<evidence type="ECO:0000313" key="13">
    <source>
        <dbReference type="Proteomes" id="UP001044222"/>
    </source>
</evidence>
<dbReference type="EC" id="3.4.24.-" evidence="9"/>
<keyword evidence="4 8" id="KW-0378">Hydrolase</keyword>
<evidence type="ECO:0000256" key="6">
    <source>
        <dbReference type="ARBA" id="ARBA00023049"/>
    </source>
</evidence>
<dbReference type="GO" id="GO:0006508">
    <property type="term" value="P:proteolysis"/>
    <property type="evidence" value="ECO:0007669"/>
    <property type="project" value="UniProtKB-KW"/>
</dbReference>
<dbReference type="InterPro" id="IPR034039">
    <property type="entry name" value="ZnMP_hatching_enz"/>
</dbReference>
<feature type="domain" description="Peptidase M12A" evidence="11">
    <location>
        <begin position="99"/>
        <end position="297"/>
    </location>
</feature>
<sequence>MPFQHSGGVAGGIKAGDPEGSAAEDSQTRPGLPLHDGPHRPPDPAGCRSAHLGPPRPEELWGQMEMNAMDKILQTNRFLRRLPGMSLREGDIAHSTIRSAITCPDNSCLWPKSVDGNVYVAYIISPQYDSMDRMTIETGMQDISSGTCVKFVPRSHEADYLDIQPKGGCWSFLGVVGGAQPVSLETPGCMWAGVASHELMHALGFVHEQSRSDRDRYVTILWDNILQDQVHNFKKYVTNNLNTAYDYTSIMHYGRYAFSEDGDPTIVPKPDPFVQIGQRDGPSALDIQKINALYNCSQI</sequence>
<evidence type="ECO:0000256" key="5">
    <source>
        <dbReference type="ARBA" id="ARBA00022833"/>
    </source>
</evidence>
<dbReference type="SUPFAM" id="SSF55486">
    <property type="entry name" value="Metalloproteases ('zincins'), catalytic domain"/>
    <property type="match status" value="1"/>
</dbReference>
<name>A0A9D3LUY7_ANGAN</name>
<protein>
    <recommendedName>
        <fullName evidence="9">Metalloendopeptidase</fullName>
        <ecNumber evidence="9">3.4.24.-</ecNumber>
    </recommendedName>
</protein>
<evidence type="ECO:0000256" key="3">
    <source>
        <dbReference type="ARBA" id="ARBA00022729"/>
    </source>
</evidence>
<keyword evidence="5 8" id="KW-0862">Zinc</keyword>
<dbReference type="GO" id="GO:0008270">
    <property type="term" value="F:zinc ion binding"/>
    <property type="evidence" value="ECO:0007669"/>
    <property type="project" value="UniProtKB-UniRule"/>
</dbReference>
<dbReference type="EMBL" id="JAFIRN010000016">
    <property type="protein sequence ID" value="KAG5833153.1"/>
    <property type="molecule type" value="Genomic_DNA"/>
</dbReference>
<proteinExistence type="predicted"/>
<organism evidence="12 13">
    <name type="scientific">Anguilla anguilla</name>
    <name type="common">European freshwater eel</name>
    <name type="synonym">Muraena anguilla</name>
    <dbReference type="NCBI Taxonomy" id="7936"/>
    <lineage>
        <taxon>Eukaryota</taxon>
        <taxon>Metazoa</taxon>
        <taxon>Chordata</taxon>
        <taxon>Craniata</taxon>
        <taxon>Vertebrata</taxon>
        <taxon>Euteleostomi</taxon>
        <taxon>Actinopterygii</taxon>
        <taxon>Neopterygii</taxon>
        <taxon>Teleostei</taxon>
        <taxon>Anguilliformes</taxon>
        <taxon>Anguillidae</taxon>
        <taxon>Anguilla</taxon>
    </lineage>
</organism>
<dbReference type="Proteomes" id="UP001044222">
    <property type="component" value="Chromosome 16"/>
</dbReference>
<dbReference type="SMART" id="SM00235">
    <property type="entry name" value="ZnMc"/>
    <property type="match status" value="1"/>
</dbReference>
<keyword evidence="1 8" id="KW-0645">Protease</keyword>
<dbReference type="FunFam" id="3.40.390.10:FF:000038">
    <property type="entry name" value="Metalloendopeptidase"/>
    <property type="match status" value="1"/>
</dbReference>
<evidence type="ECO:0000256" key="8">
    <source>
        <dbReference type="PROSITE-ProRule" id="PRU01211"/>
    </source>
</evidence>
<feature type="binding site" evidence="8">
    <location>
        <position position="207"/>
    </location>
    <ligand>
        <name>Zn(2+)</name>
        <dbReference type="ChEBI" id="CHEBI:29105"/>
        <note>catalytic</note>
    </ligand>
</feature>
<dbReference type="PRINTS" id="PR00480">
    <property type="entry name" value="ASTACIN"/>
</dbReference>
<evidence type="ECO:0000259" key="11">
    <source>
        <dbReference type="PROSITE" id="PS51864"/>
    </source>
</evidence>
<dbReference type="Pfam" id="PF01400">
    <property type="entry name" value="Astacin"/>
    <property type="match status" value="1"/>
</dbReference>
<feature type="region of interest" description="Disordered" evidence="10">
    <location>
        <begin position="1"/>
        <end position="59"/>
    </location>
</feature>
<evidence type="ECO:0000256" key="1">
    <source>
        <dbReference type="ARBA" id="ARBA00022670"/>
    </source>
</evidence>
<feature type="binding site" evidence="8">
    <location>
        <position position="201"/>
    </location>
    <ligand>
        <name>Zn(2+)</name>
        <dbReference type="ChEBI" id="CHEBI:29105"/>
        <note>catalytic</note>
    </ligand>
</feature>
<comment type="caution">
    <text evidence="8">Lacks conserved residue(s) required for the propagation of feature annotation.</text>
</comment>
<dbReference type="InterPro" id="IPR024079">
    <property type="entry name" value="MetalloPept_cat_dom_sf"/>
</dbReference>
<dbReference type="Gene3D" id="3.40.390.10">
    <property type="entry name" value="Collagenase (Catalytic Domain)"/>
    <property type="match status" value="1"/>
</dbReference>
<keyword evidence="13" id="KW-1185">Reference proteome</keyword>
<accession>A0A9D3LUY7</accession>
<evidence type="ECO:0000256" key="10">
    <source>
        <dbReference type="SAM" id="MobiDB-lite"/>
    </source>
</evidence>
<feature type="active site" evidence="8">
    <location>
        <position position="198"/>
    </location>
</feature>
<keyword evidence="6 8" id="KW-0482">Metalloprotease</keyword>
<keyword evidence="2 8" id="KW-0479">Metal-binding</keyword>
<evidence type="ECO:0000256" key="4">
    <source>
        <dbReference type="ARBA" id="ARBA00022801"/>
    </source>
</evidence>
<evidence type="ECO:0000313" key="12">
    <source>
        <dbReference type="EMBL" id="KAG5833153.1"/>
    </source>
</evidence>
<dbReference type="InterPro" id="IPR006026">
    <property type="entry name" value="Peptidase_Metallo"/>
</dbReference>
<dbReference type="InterPro" id="IPR001506">
    <property type="entry name" value="Peptidase_M12A"/>
</dbReference>
<reference evidence="12" key="1">
    <citation type="submission" date="2021-01" db="EMBL/GenBank/DDBJ databases">
        <title>A chromosome-scale assembly of European eel, Anguilla anguilla.</title>
        <authorList>
            <person name="Henkel C."/>
            <person name="Jong-Raadsen S.A."/>
            <person name="Dufour S."/>
            <person name="Weltzien F.-A."/>
            <person name="Palstra A.P."/>
            <person name="Pelster B."/>
            <person name="Spaink H.P."/>
            <person name="Van Den Thillart G.E."/>
            <person name="Jansen H."/>
            <person name="Zahm M."/>
            <person name="Klopp C."/>
            <person name="Cedric C."/>
            <person name="Louis A."/>
            <person name="Berthelot C."/>
            <person name="Parey E."/>
            <person name="Roest Crollius H."/>
            <person name="Montfort J."/>
            <person name="Robinson-Rechavi M."/>
            <person name="Bucao C."/>
            <person name="Bouchez O."/>
            <person name="Gislard M."/>
            <person name="Lluch J."/>
            <person name="Milhes M."/>
            <person name="Lampietro C."/>
            <person name="Lopez Roques C."/>
            <person name="Donnadieu C."/>
            <person name="Braasch I."/>
            <person name="Desvignes T."/>
            <person name="Postlethwait J."/>
            <person name="Bobe J."/>
            <person name="Guiguen Y."/>
            <person name="Dirks R."/>
        </authorList>
    </citation>
    <scope>NUCLEOTIDE SEQUENCE</scope>
    <source>
        <strain evidence="12">Tag_6206</strain>
        <tissue evidence="12">Liver</tissue>
    </source>
</reference>
<evidence type="ECO:0000256" key="9">
    <source>
        <dbReference type="RuleBase" id="RU361183"/>
    </source>
</evidence>
<dbReference type="PANTHER" id="PTHR10127:SF838">
    <property type="entry name" value="METALLOENDOPEPTIDASE"/>
    <property type="match status" value="1"/>
</dbReference>
<keyword evidence="7" id="KW-1015">Disulfide bond</keyword>
<evidence type="ECO:0000256" key="2">
    <source>
        <dbReference type="ARBA" id="ARBA00022723"/>
    </source>
</evidence>
<gene>
    <name evidence="12" type="ORF">ANANG_G00272820</name>
</gene>
<dbReference type="CDD" id="cd04283">
    <property type="entry name" value="ZnMc_hatching_enzyme"/>
    <property type="match status" value="1"/>
</dbReference>
<comment type="caution">
    <text evidence="12">The sequence shown here is derived from an EMBL/GenBank/DDBJ whole genome shotgun (WGS) entry which is preliminary data.</text>
</comment>
<evidence type="ECO:0000256" key="7">
    <source>
        <dbReference type="ARBA" id="ARBA00023157"/>
    </source>
</evidence>
<dbReference type="AlphaFoldDB" id="A0A9D3LUY7"/>
<dbReference type="PROSITE" id="PS51864">
    <property type="entry name" value="ASTACIN"/>
    <property type="match status" value="1"/>
</dbReference>